<evidence type="ECO:0000313" key="2">
    <source>
        <dbReference type="Proteomes" id="UP001060215"/>
    </source>
</evidence>
<sequence length="94" mass="10536">MSKRSNSKDSLHGALVTPVISRSIDTKPASLTKRRRSLSANSKFDFVTFFGAKHEDEDVEEQSERVNEEVVVEARVRVSESALTSHCFFILCCS</sequence>
<dbReference type="Proteomes" id="UP001060215">
    <property type="component" value="Chromosome 5"/>
</dbReference>
<name>A0ACC0HJ19_9ERIC</name>
<proteinExistence type="predicted"/>
<accession>A0ACC0HJ19</accession>
<dbReference type="EMBL" id="CM045762">
    <property type="protein sequence ID" value="KAI8012450.1"/>
    <property type="molecule type" value="Genomic_DNA"/>
</dbReference>
<gene>
    <name evidence="1" type="ORF">LOK49_LG06G00333</name>
</gene>
<organism evidence="1 2">
    <name type="scientific">Camellia lanceoleosa</name>
    <dbReference type="NCBI Taxonomy" id="1840588"/>
    <lineage>
        <taxon>Eukaryota</taxon>
        <taxon>Viridiplantae</taxon>
        <taxon>Streptophyta</taxon>
        <taxon>Embryophyta</taxon>
        <taxon>Tracheophyta</taxon>
        <taxon>Spermatophyta</taxon>
        <taxon>Magnoliopsida</taxon>
        <taxon>eudicotyledons</taxon>
        <taxon>Gunneridae</taxon>
        <taxon>Pentapetalae</taxon>
        <taxon>asterids</taxon>
        <taxon>Ericales</taxon>
        <taxon>Theaceae</taxon>
        <taxon>Camellia</taxon>
    </lineage>
</organism>
<reference evidence="1 2" key="1">
    <citation type="journal article" date="2022" name="Plant J.">
        <title>Chromosome-level genome of Camellia lanceoleosa provides a valuable resource for understanding genome evolution and self-incompatibility.</title>
        <authorList>
            <person name="Gong W."/>
            <person name="Xiao S."/>
            <person name="Wang L."/>
            <person name="Liao Z."/>
            <person name="Chang Y."/>
            <person name="Mo W."/>
            <person name="Hu G."/>
            <person name="Li W."/>
            <person name="Zhao G."/>
            <person name="Zhu H."/>
            <person name="Hu X."/>
            <person name="Ji K."/>
            <person name="Xiang X."/>
            <person name="Song Q."/>
            <person name="Yuan D."/>
            <person name="Jin S."/>
            <person name="Zhang L."/>
        </authorList>
    </citation>
    <scope>NUCLEOTIDE SEQUENCE [LARGE SCALE GENOMIC DNA]</scope>
    <source>
        <strain evidence="1">SQ_2022a</strain>
    </source>
</reference>
<protein>
    <submittedName>
        <fullName evidence="1">Uncharacterized protein</fullName>
    </submittedName>
</protein>
<comment type="caution">
    <text evidence="1">The sequence shown here is derived from an EMBL/GenBank/DDBJ whole genome shotgun (WGS) entry which is preliminary data.</text>
</comment>
<evidence type="ECO:0000313" key="1">
    <source>
        <dbReference type="EMBL" id="KAI8012450.1"/>
    </source>
</evidence>
<keyword evidence="2" id="KW-1185">Reference proteome</keyword>